<dbReference type="GeneID" id="77258212"/>
<dbReference type="InterPro" id="IPR011089">
    <property type="entry name" value="GmrSD_C"/>
</dbReference>
<feature type="domain" description="GmrSD restriction endonucleases C-terminal" evidence="1">
    <location>
        <begin position="153"/>
        <end position="217"/>
    </location>
</feature>
<evidence type="ECO:0000313" key="2">
    <source>
        <dbReference type="EMBL" id="ARM86339.1"/>
    </source>
</evidence>
<proteinExistence type="predicted"/>
<keyword evidence="2" id="KW-0614">Plasmid</keyword>
<dbReference type="PANTHER" id="PTHR24094">
    <property type="entry name" value="SECRETED PROTEIN"/>
    <property type="match status" value="1"/>
</dbReference>
<gene>
    <name evidence="2" type="ORF">MARSALSMR5_04322</name>
</gene>
<evidence type="ECO:0000313" key="3">
    <source>
        <dbReference type="Proteomes" id="UP000193100"/>
    </source>
</evidence>
<evidence type="ECO:0000259" key="1">
    <source>
        <dbReference type="Pfam" id="PF07510"/>
    </source>
</evidence>
<dbReference type="AlphaFoldDB" id="A0A1W6KG88"/>
<reference evidence="2 3" key="1">
    <citation type="submission" date="2017-04" db="EMBL/GenBank/DDBJ databases">
        <title>Genome Sequence of Marinobacter salarius strain SMR5 Isolated from a culture of the Diatom Skeletonema marinoi.</title>
        <authorList>
            <person name="Topel M."/>
            <person name="Pinder M.I.M."/>
            <person name="Johansson O.N."/>
            <person name="Kourtchenko O."/>
            <person name="Godhe A."/>
            <person name="Clarke A.K."/>
        </authorList>
    </citation>
    <scope>NUCLEOTIDE SEQUENCE [LARGE SCALE GENOMIC DNA]</scope>
    <source>
        <strain evidence="2 3">SMR5</strain>
        <plasmid evidence="3">Plasmid psmr5</plasmid>
    </source>
</reference>
<protein>
    <recommendedName>
        <fullName evidence="1">GmrSD restriction endonucleases C-terminal domain-containing protein</fullName>
    </recommendedName>
</protein>
<accession>A0A1W6KG88</accession>
<dbReference type="EMBL" id="CP020932">
    <property type="protein sequence ID" value="ARM86339.1"/>
    <property type="molecule type" value="Genomic_DNA"/>
</dbReference>
<dbReference type="PANTHER" id="PTHR24094:SF15">
    <property type="entry name" value="AMP-DEPENDENT SYNTHETASE_LIGASE DOMAIN-CONTAINING PROTEIN-RELATED"/>
    <property type="match status" value="1"/>
</dbReference>
<dbReference type="Proteomes" id="UP000193100">
    <property type="component" value="Plasmid pSMR5"/>
</dbReference>
<dbReference type="RefSeq" id="WP_085682286.1">
    <property type="nucleotide sequence ID" value="NZ_CP020932.1"/>
</dbReference>
<sequence>MLGCLKSVADNRSVPDCLIILALSLFLLEPASAQGQLVKKSSSGLCHPPHSSYYERTKAYEAYANLDACLASGGSLPSSLKSMEVQSAANDGDYERDEFGHGWDEDSDPDCYDTRAELLISRSKEPVTFRTSNECIVDTGRWIGFFSNQVFTSAGDMDLDHVVPLAAAWEMGADDWSDGRREQFANDPINLHFTSASLNRSKGARTPAEWMPPANQCRYNEVWLLVISKYGFEPDKSTMDALVRYSGQCSDDREASIQ</sequence>
<organism evidence="2 3">
    <name type="scientific">Marinobacter salarius</name>
    <dbReference type="NCBI Taxonomy" id="1420917"/>
    <lineage>
        <taxon>Bacteria</taxon>
        <taxon>Pseudomonadati</taxon>
        <taxon>Pseudomonadota</taxon>
        <taxon>Gammaproteobacteria</taxon>
        <taxon>Pseudomonadales</taxon>
        <taxon>Marinobacteraceae</taxon>
        <taxon>Marinobacter</taxon>
    </lineage>
</organism>
<dbReference type="Pfam" id="PF07510">
    <property type="entry name" value="GmrSD_C"/>
    <property type="match status" value="1"/>
</dbReference>
<geneLocation type="plasmid" evidence="3">
    <name>psmr5</name>
</geneLocation>
<name>A0A1W6KG88_9GAMM</name>